<dbReference type="InterPro" id="IPR043129">
    <property type="entry name" value="ATPase_NBD"/>
</dbReference>
<evidence type="ECO:0000313" key="2">
    <source>
        <dbReference type="EMBL" id="OOL81733.1"/>
    </source>
</evidence>
<dbReference type="PANTHER" id="PTHR18964:SF170">
    <property type="entry name" value="SUGAR KINASE"/>
    <property type="match status" value="1"/>
</dbReference>
<organism evidence="2 3">
    <name type="scientific">Dolosigranulum pigrum</name>
    <dbReference type="NCBI Taxonomy" id="29394"/>
    <lineage>
        <taxon>Bacteria</taxon>
        <taxon>Bacillati</taxon>
        <taxon>Bacillota</taxon>
        <taxon>Bacilli</taxon>
        <taxon>Lactobacillales</taxon>
        <taxon>Carnobacteriaceae</taxon>
        <taxon>Dolosigranulum</taxon>
    </lineage>
</organism>
<sequence>MAILAFDIGGTSVKYGVWTDESITVQSFATPDTWAEMKETMVEIKESFAVDYDLEGVAISAPGTVDKRLGQIVGVSAIEYIHFFPIFDELEYALGLPVTIENDANCAALAEYWRGVGKDADSMLLVVIGTGIGGALIHQGKLYRGANLSAGEFGMMLVGQAGDNWSQSGSPVNLAKRYANRTGETIEATEVYERAEQGDAVAIEEVAYQFESLARGLYNLTFVFDPEIIAIGGGFSNKPDLIDSLYDTMYDLVDRYNLLFPYRPNLQTCHFKNDANLIGAVYHFKQEQK</sequence>
<evidence type="ECO:0000313" key="3">
    <source>
        <dbReference type="Proteomes" id="UP000190409"/>
    </source>
</evidence>
<name>A0A1S8KQ19_9LACT</name>
<protein>
    <recommendedName>
        <fullName evidence="4">ROK family protein</fullName>
    </recommendedName>
</protein>
<proteinExistence type="inferred from homology"/>
<dbReference type="InterPro" id="IPR000600">
    <property type="entry name" value="ROK"/>
</dbReference>
<reference evidence="2 3" key="1">
    <citation type="submission" date="2017-01" db="EMBL/GenBank/DDBJ databases">
        <title>Complete Genome Sequence of Dolosigranulum pigrum isolated from a Patient with interstitial lung disease.</title>
        <authorList>
            <person name="Mukhopadhyay R."/>
            <person name="Joaquin J."/>
            <person name="Hogue R."/>
            <person name="Fitzgerald S."/>
            <person name="Jospin G."/>
            <person name="Eisen J.A."/>
            <person name="Chaturvedi V."/>
        </authorList>
    </citation>
    <scope>NUCLEOTIDE SEQUENCE [LARGE SCALE GENOMIC DNA]</scope>
    <source>
        <strain evidence="2 3">15S00348</strain>
    </source>
</reference>
<dbReference type="Pfam" id="PF00480">
    <property type="entry name" value="ROK"/>
    <property type="match status" value="1"/>
</dbReference>
<dbReference type="PANTHER" id="PTHR18964">
    <property type="entry name" value="ROK (REPRESSOR, ORF, KINASE) FAMILY"/>
    <property type="match status" value="1"/>
</dbReference>
<accession>A0A1S8KQ19</accession>
<dbReference type="SUPFAM" id="SSF53067">
    <property type="entry name" value="Actin-like ATPase domain"/>
    <property type="match status" value="1"/>
</dbReference>
<dbReference type="EMBL" id="MUYF01000003">
    <property type="protein sequence ID" value="OOL81733.1"/>
    <property type="molecule type" value="Genomic_DNA"/>
</dbReference>
<evidence type="ECO:0008006" key="4">
    <source>
        <dbReference type="Google" id="ProtNLM"/>
    </source>
</evidence>
<comment type="similarity">
    <text evidence="1">Belongs to the ROK (NagC/XylR) family.</text>
</comment>
<dbReference type="CDD" id="cd24152">
    <property type="entry name" value="ASKHA_NBD_ROK-like"/>
    <property type="match status" value="1"/>
</dbReference>
<dbReference type="Gene3D" id="3.30.420.40">
    <property type="match status" value="2"/>
</dbReference>
<gene>
    <name evidence="2" type="ORF">BWX42_08520</name>
</gene>
<dbReference type="AlphaFoldDB" id="A0A1S8KQ19"/>
<comment type="caution">
    <text evidence="2">The sequence shown here is derived from an EMBL/GenBank/DDBJ whole genome shotgun (WGS) entry which is preliminary data.</text>
</comment>
<dbReference type="RefSeq" id="WP_077863141.1">
    <property type="nucleotide sequence ID" value="NZ_CP040424.1"/>
</dbReference>
<evidence type="ECO:0000256" key="1">
    <source>
        <dbReference type="ARBA" id="ARBA00006479"/>
    </source>
</evidence>
<dbReference type="Proteomes" id="UP000190409">
    <property type="component" value="Unassembled WGS sequence"/>
</dbReference>